<dbReference type="AlphaFoldDB" id="A0A4Y6UAZ8"/>
<comment type="cofactor">
    <cofactor evidence="1">
        <name>heme</name>
        <dbReference type="ChEBI" id="CHEBI:30413"/>
    </cofactor>
</comment>
<protein>
    <submittedName>
        <fullName evidence="16">Formate dehydrogenase subunit gamma</fullName>
    </submittedName>
</protein>
<evidence type="ECO:0000256" key="14">
    <source>
        <dbReference type="SAM" id="Phobius"/>
    </source>
</evidence>
<evidence type="ECO:0000256" key="12">
    <source>
        <dbReference type="ARBA" id="ARBA00023136"/>
    </source>
</evidence>
<dbReference type="GO" id="GO:0046872">
    <property type="term" value="F:metal ion binding"/>
    <property type="evidence" value="ECO:0007669"/>
    <property type="project" value="UniProtKB-KW"/>
</dbReference>
<feature type="transmembrane region" description="Helical" evidence="14">
    <location>
        <begin position="149"/>
        <end position="176"/>
    </location>
</feature>
<accession>A0A4Y6UAZ8</accession>
<name>A0A4Y6UAZ8_9PROT</name>
<dbReference type="PANTHER" id="PTHR30074">
    <property type="entry name" value="FORMATE DEHYDROGENASE, NITRATE-INDUCIBLE, CYTOCHROME B556 FDN SUBUNIT"/>
    <property type="match status" value="1"/>
</dbReference>
<reference evidence="16 17" key="1">
    <citation type="submission" date="2019-03" db="EMBL/GenBank/DDBJ databases">
        <title>The complete genome sequence of Swingsia_sp. F3b2 LMG30590(T).</title>
        <authorList>
            <person name="Chua K.-O."/>
            <person name="Chan K.-G."/>
            <person name="See-Too W.-S."/>
        </authorList>
    </citation>
    <scope>NUCLEOTIDE SEQUENCE [LARGE SCALE GENOMIC DNA]</scope>
    <source>
        <strain evidence="16 17">F3b2</strain>
    </source>
</reference>
<evidence type="ECO:0000256" key="5">
    <source>
        <dbReference type="ARBA" id="ARBA00022475"/>
    </source>
</evidence>
<evidence type="ECO:0000256" key="9">
    <source>
        <dbReference type="ARBA" id="ARBA00022982"/>
    </source>
</evidence>
<dbReference type="GO" id="GO:0005886">
    <property type="term" value="C:plasma membrane"/>
    <property type="evidence" value="ECO:0007669"/>
    <property type="project" value="UniProtKB-SubCell"/>
</dbReference>
<keyword evidence="8" id="KW-0479">Metal-binding</keyword>
<evidence type="ECO:0000256" key="3">
    <source>
        <dbReference type="ARBA" id="ARBA00010747"/>
    </source>
</evidence>
<keyword evidence="6" id="KW-0349">Heme</keyword>
<dbReference type="GO" id="GO:0008863">
    <property type="term" value="F:formate dehydrogenase (NAD+) activity"/>
    <property type="evidence" value="ECO:0007669"/>
    <property type="project" value="InterPro"/>
</dbReference>
<dbReference type="Proteomes" id="UP000318709">
    <property type="component" value="Chromosome"/>
</dbReference>
<dbReference type="GO" id="GO:0009055">
    <property type="term" value="F:electron transfer activity"/>
    <property type="evidence" value="ECO:0007669"/>
    <property type="project" value="InterPro"/>
</dbReference>
<feature type="transmembrane region" description="Helical" evidence="14">
    <location>
        <begin position="59"/>
        <end position="78"/>
    </location>
</feature>
<dbReference type="GO" id="GO:0022904">
    <property type="term" value="P:respiratory electron transport chain"/>
    <property type="evidence" value="ECO:0007669"/>
    <property type="project" value="InterPro"/>
</dbReference>
<dbReference type="InterPro" id="IPR016174">
    <property type="entry name" value="Di-haem_cyt_TM"/>
</dbReference>
<dbReference type="InterPro" id="IPR006471">
    <property type="entry name" value="Formate_DH_gsu"/>
</dbReference>
<proteinExistence type="inferred from homology"/>
<evidence type="ECO:0000313" key="16">
    <source>
        <dbReference type="EMBL" id="QDH14314.1"/>
    </source>
</evidence>
<dbReference type="PANTHER" id="PTHR30074:SF5">
    <property type="entry name" value="FORMATE DEHYDROGENASE, NITRATE-INDUCIBLE, CYTOCHROME B556(FDN) SUBUNIT"/>
    <property type="match status" value="1"/>
</dbReference>
<dbReference type="GO" id="GO:0009326">
    <property type="term" value="C:formate dehydrogenase complex"/>
    <property type="evidence" value="ECO:0007669"/>
    <property type="project" value="InterPro"/>
</dbReference>
<dbReference type="GO" id="GO:0015944">
    <property type="term" value="P:formate oxidation"/>
    <property type="evidence" value="ECO:0007669"/>
    <property type="project" value="UniProtKB-ARBA"/>
</dbReference>
<evidence type="ECO:0000256" key="6">
    <source>
        <dbReference type="ARBA" id="ARBA00022617"/>
    </source>
</evidence>
<comment type="subcellular location">
    <subcellularLocation>
        <location evidence="2">Cell membrane</location>
        <topology evidence="2">Multi-pass membrane protein</topology>
    </subcellularLocation>
</comment>
<evidence type="ECO:0000256" key="13">
    <source>
        <dbReference type="SAM" id="MobiDB-lite"/>
    </source>
</evidence>
<organism evidence="16 17">
    <name type="scientific">Formicincola oecophyllae</name>
    <dbReference type="NCBI Taxonomy" id="2558361"/>
    <lineage>
        <taxon>Bacteria</taxon>
        <taxon>Pseudomonadati</taxon>
        <taxon>Pseudomonadota</taxon>
        <taxon>Alphaproteobacteria</taxon>
        <taxon>Acetobacterales</taxon>
        <taxon>Acetobacteraceae</taxon>
        <taxon>Formicincola</taxon>
    </lineage>
</organism>
<feature type="region of interest" description="Disordered" evidence="13">
    <location>
        <begin position="224"/>
        <end position="249"/>
    </location>
</feature>
<feature type="transmembrane region" description="Helical" evidence="14">
    <location>
        <begin position="21"/>
        <end position="39"/>
    </location>
</feature>
<keyword evidence="17" id="KW-1185">Reference proteome</keyword>
<keyword evidence="4" id="KW-0813">Transport</keyword>
<evidence type="ECO:0000259" key="15">
    <source>
        <dbReference type="Pfam" id="PF01292"/>
    </source>
</evidence>
<dbReference type="InterPro" id="IPR051817">
    <property type="entry name" value="FDH_cytochrome_b556_subunit"/>
</dbReference>
<feature type="transmembrane region" description="Helical" evidence="14">
    <location>
        <begin position="117"/>
        <end position="137"/>
    </location>
</feature>
<dbReference type="SUPFAM" id="SSF81342">
    <property type="entry name" value="Transmembrane di-heme cytochromes"/>
    <property type="match status" value="1"/>
</dbReference>
<evidence type="ECO:0000256" key="1">
    <source>
        <dbReference type="ARBA" id="ARBA00001971"/>
    </source>
</evidence>
<keyword evidence="10 14" id="KW-1133">Transmembrane helix</keyword>
<dbReference type="InterPro" id="IPR011577">
    <property type="entry name" value="Cyt_b561_bac/Ni-Hgenase"/>
</dbReference>
<sequence>MPDTDKKVILRCDWTGRALHWLNVCVFGLAVFSGLSFYFPSLDWMGHLLGPGQLARTLHPFMGIAAFCCLMFMFMKFVHHNIPNKYDVLWFKNIIPILENKHNVDLHIGKYNAGQKLLFWCLMSLIWVLLLSGLVIWRKYFANLFPQSVVQIAVLVHSMAATIIILLVMGHIYFGFWVKGSITGMVTGWVTRRWARVHHDRWFEEVMRDEADEVTARIKHKDVLRPEGVPPSSHPLTHPEASLKTIDKH</sequence>
<evidence type="ECO:0000256" key="7">
    <source>
        <dbReference type="ARBA" id="ARBA00022692"/>
    </source>
</evidence>
<dbReference type="KEGG" id="swf:E3E12_02670"/>
<evidence type="ECO:0000313" key="17">
    <source>
        <dbReference type="Proteomes" id="UP000318709"/>
    </source>
</evidence>
<gene>
    <name evidence="16" type="ORF">E3E12_02670</name>
</gene>
<keyword evidence="12 14" id="KW-0472">Membrane</keyword>
<dbReference type="NCBIfam" id="TIGR01583">
    <property type="entry name" value="formate-DH-gamm"/>
    <property type="match status" value="1"/>
</dbReference>
<keyword evidence="7 14" id="KW-0812">Transmembrane</keyword>
<keyword evidence="9" id="KW-0249">Electron transport</keyword>
<keyword evidence="5" id="KW-1003">Cell membrane</keyword>
<dbReference type="Gene3D" id="1.20.950.20">
    <property type="entry name" value="Transmembrane di-heme cytochromes, Chain C"/>
    <property type="match status" value="1"/>
</dbReference>
<evidence type="ECO:0000256" key="8">
    <source>
        <dbReference type="ARBA" id="ARBA00022723"/>
    </source>
</evidence>
<feature type="domain" description="Cytochrome b561 bacterial/Ni-hydrogenase" evidence="15">
    <location>
        <begin position="13"/>
        <end position="188"/>
    </location>
</feature>
<comment type="similarity">
    <text evidence="3">Belongs to the formate dehydrogenase gamma subunit family.</text>
</comment>
<evidence type="ECO:0000256" key="2">
    <source>
        <dbReference type="ARBA" id="ARBA00004651"/>
    </source>
</evidence>
<dbReference type="EMBL" id="CP038231">
    <property type="protein sequence ID" value="QDH14314.1"/>
    <property type="molecule type" value="Genomic_DNA"/>
</dbReference>
<dbReference type="GO" id="GO:0009061">
    <property type="term" value="P:anaerobic respiration"/>
    <property type="evidence" value="ECO:0007669"/>
    <property type="project" value="TreeGrafter"/>
</dbReference>
<dbReference type="FunFam" id="1.20.950.20:FF:000002">
    <property type="entry name" value="Formate dehydrogenase cytochrome b556 subunit"/>
    <property type="match status" value="1"/>
</dbReference>
<evidence type="ECO:0000256" key="10">
    <source>
        <dbReference type="ARBA" id="ARBA00022989"/>
    </source>
</evidence>
<dbReference type="GO" id="GO:0036397">
    <property type="term" value="F:formate dehydrogenase (quinone) activity"/>
    <property type="evidence" value="ECO:0007669"/>
    <property type="project" value="TreeGrafter"/>
</dbReference>
<evidence type="ECO:0000256" key="11">
    <source>
        <dbReference type="ARBA" id="ARBA00023004"/>
    </source>
</evidence>
<dbReference type="OrthoDB" id="9790598at2"/>
<keyword evidence="11" id="KW-0408">Iron</keyword>
<evidence type="ECO:0000256" key="4">
    <source>
        <dbReference type="ARBA" id="ARBA00022448"/>
    </source>
</evidence>
<dbReference type="Pfam" id="PF01292">
    <property type="entry name" value="Ni_hydr_CYTB"/>
    <property type="match status" value="1"/>
</dbReference>